<dbReference type="AlphaFoldDB" id="E1YHH8"/>
<evidence type="ECO:0000259" key="5">
    <source>
        <dbReference type="PROSITE" id="PS51656"/>
    </source>
</evidence>
<evidence type="ECO:0000313" key="6">
    <source>
        <dbReference type="EMBL" id="CBX30097.1"/>
    </source>
</evidence>
<evidence type="ECO:0000256" key="1">
    <source>
        <dbReference type="ARBA" id="ARBA00022485"/>
    </source>
</evidence>
<gene>
    <name evidence="6" type="ORF">N47_D29060</name>
</gene>
<sequence length="183" mass="20353">MIYNKHKMEVRMEAIDMVAQLMVISATTAPKSRGENYVCTKILKDKEIIKLAKKMTEFGTKKAKKDFDRDAKNISASDSVVLIGIKDAKPLGLDCGACGYPDCNSLSLQKKQGVDFMGPFCALRTLDMGIAIGSAVKTASMFNVDNRIMYRIGAVVRYMKLVDWDFIMGIPLSVSGKNIYFDR</sequence>
<keyword evidence="4" id="KW-0411">Iron-sulfur</keyword>
<dbReference type="EMBL" id="FR695874">
    <property type="protein sequence ID" value="CBX30097.1"/>
    <property type="molecule type" value="Genomic_DNA"/>
</dbReference>
<name>E1YHH8_9BACT</name>
<dbReference type="GO" id="GO:0046872">
    <property type="term" value="F:metal ion binding"/>
    <property type="evidence" value="ECO:0007669"/>
    <property type="project" value="UniProtKB-KW"/>
</dbReference>
<proteinExistence type="predicted"/>
<feature type="domain" description="4Fe-4S" evidence="5">
    <location>
        <begin position="76"/>
        <end position="138"/>
    </location>
</feature>
<dbReference type="InterPro" id="IPR007202">
    <property type="entry name" value="4Fe-4S_dom"/>
</dbReference>
<accession>E1YHH8</accession>
<dbReference type="PANTHER" id="PTHR40101">
    <property type="entry name" value="CONSERVED PROTEIN"/>
    <property type="match status" value="1"/>
</dbReference>
<keyword evidence="1" id="KW-0004">4Fe-4S</keyword>
<dbReference type="PANTHER" id="PTHR40101:SF1">
    <property type="entry name" value="4FE-4S DOMAIN-CONTAINING PROTEIN"/>
    <property type="match status" value="1"/>
</dbReference>
<evidence type="ECO:0000256" key="2">
    <source>
        <dbReference type="ARBA" id="ARBA00022723"/>
    </source>
</evidence>
<evidence type="ECO:0000256" key="3">
    <source>
        <dbReference type="ARBA" id="ARBA00023004"/>
    </source>
</evidence>
<organism evidence="6">
    <name type="scientific">uncultured Desulfobacterium sp</name>
    <dbReference type="NCBI Taxonomy" id="201089"/>
    <lineage>
        <taxon>Bacteria</taxon>
        <taxon>Pseudomonadati</taxon>
        <taxon>Thermodesulfobacteriota</taxon>
        <taxon>Desulfobacteria</taxon>
        <taxon>Desulfobacterales</taxon>
        <taxon>Desulfobacteriaceae</taxon>
        <taxon>Desulfobacterium</taxon>
        <taxon>environmental samples</taxon>
    </lineage>
</organism>
<evidence type="ECO:0000256" key="4">
    <source>
        <dbReference type="ARBA" id="ARBA00023014"/>
    </source>
</evidence>
<protein>
    <submittedName>
        <fullName evidence="6">Uncharacterized protein AF_2201</fullName>
    </submittedName>
</protein>
<dbReference type="GO" id="GO:0051539">
    <property type="term" value="F:4 iron, 4 sulfur cluster binding"/>
    <property type="evidence" value="ECO:0007669"/>
    <property type="project" value="UniProtKB-KW"/>
</dbReference>
<keyword evidence="2" id="KW-0479">Metal-binding</keyword>
<keyword evidence="3" id="KW-0408">Iron</keyword>
<dbReference type="Pfam" id="PF09918">
    <property type="entry name" value="DUF2148"/>
    <property type="match status" value="1"/>
</dbReference>
<dbReference type="InterPro" id="IPR019224">
    <property type="entry name" value="DUF2148"/>
</dbReference>
<reference evidence="6" key="1">
    <citation type="journal article" date="2011" name="Environ. Microbiol.">
        <title>Genomic insights into the metabolic potential of the polycyclic aromatic hydrocarbon degrading sulfate-reducing Deltaproteobacterium N47.</title>
        <authorList>
            <person name="Bergmann F."/>
            <person name="Selesi D."/>
            <person name="Weinmaier T."/>
            <person name="Tischler P."/>
            <person name="Rattei T."/>
            <person name="Meckenstock R.U."/>
        </authorList>
    </citation>
    <scope>NUCLEOTIDE SEQUENCE</scope>
</reference>
<dbReference type="PROSITE" id="PS51656">
    <property type="entry name" value="4FE4S"/>
    <property type="match status" value="1"/>
</dbReference>